<accession>A0A381FA61</accession>
<reference evidence="1 2" key="1">
    <citation type="submission" date="2018-06" db="EMBL/GenBank/DDBJ databases">
        <authorList>
            <consortium name="Pathogen Informatics"/>
            <person name="Doyle S."/>
        </authorList>
    </citation>
    <scope>NUCLEOTIDE SEQUENCE [LARGE SCALE GENOMIC DNA]</scope>
    <source>
        <strain evidence="1 2">NCTC13532</strain>
    </source>
</reference>
<gene>
    <name evidence="1" type="ORF">NCTC13532_00296</name>
</gene>
<dbReference type="EMBL" id="UFVR01000004">
    <property type="protein sequence ID" value="SUX43397.1"/>
    <property type="molecule type" value="Genomic_DNA"/>
</dbReference>
<name>A0A381FA61_9FLAO</name>
<dbReference type="Proteomes" id="UP000254282">
    <property type="component" value="Unassembled WGS sequence"/>
</dbReference>
<protein>
    <submittedName>
        <fullName evidence="1">Uncharacterized protein</fullName>
    </submittedName>
</protein>
<evidence type="ECO:0000313" key="2">
    <source>
        <dbReference type="Proteomes" id="UP000254282"/>
    </source>
</evidence>
<dbReference type="AlphaFoldDB" id="A0A381FA61"/>
<dbReference type="RefSeq" id="WP_115618942.1">
    <property type="nucleotide sequence ID" value="NZ_UFVR01000004.1"/>
</dbReference>
<dbReference type="STRING" id="254.SAMN05421682_102288"/>
<organism evidence="1 2">
    <name type="scientific">Chryseobacterium indoltheticum</name>
    <dbReference type="NCBI Taxonomy" id="254"/>
    <lineage>
        <taxon>Bacteria</taxon>
        <taxon>Pseudomonadati</taxon>
        <taxon>Bacteroidota</taxon>
        <taxon>Flavobacteriia</taxon>
        <taxon>Flavobacteriales</taxon>
        <taxon>Weeksellaceae</taxon>
        <taxon>Chryseobacterium group</taxon>
        <taxon>Chryseobacterium</taxon>
    </lineage>
</organism>
<proteinExistence type="predicted"/>
<evidence type="ECO:0000313" key="1">
    <source>
        <dbReference type="EMBL" id="SUX43397.1"/>
    </source>
</evidence>
<sequence length="178" mass="21339">MENISEIISHFNFTQTRKSKQYLASFFNQKSFNKNQTLYTQQKLKMFLENFQLINDYKSSENIISSIQKFLGEVNTENYNLLTKIMYGEFFNQTNNNITLFIEFFYRFGVVLKNFQKSDCCKDYSDKIDKYTQFIDSLSVNEYHHKVLDFKQRKNILTTIEAEVKNGNFISYWNCLLI</sequence>